<gene>
    <name evidence="1" type="ORF">SAMN05444350_1011</name>
</gene>
<evidence type="ECO:0000313" key="1">
    <source>
        <dbReference type="EMBL" id="SHI30791.1"/>
    </source>
</evidence>
<organism evidence="1 2">
    <name type="scientific">Bacteroides stercorirosoris</name>
    <dbReference type="NCBI Taxonomy" id="871324"/>
    <lineage>
        <taxon>Bacteria</taxon>
        <taxon>Pseudomonadati</taxon>
        <taxon>Bacteroidota</taxon>
        <taxon>Bacteroidia</taxon>
        <taxon>Bacteroidales</taxon>
        <taxon>Bacteroidaceae</taxon>
        <taxon>Bacteroides</taxon>
    </lineage>
</organism>
<sequence>MQRSKAFIHLEPPLQISLTTKRLKFRKSFLRQYMIGEKLKETSLKYGCPATQQKLFPKI</sequence>
<evidence type="ECO:0000313" key="2">
    <source>
        <dbReference type="Proteomes" id="UP000184192"/>
    </source>
</evidence>
<reference evidence="2" key="1">
    <citation type="submission" date="2016-11" db="EMBL/GenBank/DDBJ databases">
        <authorList>
            <person name="Varghese N."/>
            <person name="Submissions S."/>
        </authorList>
    </citation>
    <scope>NUCLEOTIDE SEQUENCE [LARGE SCALE GENOMIC DNA]</scope>
    <source>
        <strain evidence="2">DSM 26884</strain>
    </source>
</reference>
<proteinExistence type="predicted"/>
<protein>
    <submittedName>
        <fullName evidence="1">Uncharacterized protein</fullName>
    </submittedName>
</protein>
<dbReference type="AlphaFoldDB" id="A0A1M6A2R1"/>
<dbReference type="EMBL" id="FQZN01000001">
    <property type="protein sequence ID" value="SHI30791.1"/>
    <property type="molecule type" value="Genomic_DNA"/>
</dbReference>
<name>A0A1M6A2R1_9BACE</name>
<accession>A0A1M6A2R1</accession>
<dbReference type="Proteomes" id="UP000184192">
    <property type="component" value="Unassembled WGS sequence"/>
</dbReference>
<keyword evidence="2" id="KW-1185">Reference proteome</keyword>